<organism evidence="7 8">
    <name type="scientific">Salinibacillus kushneri</name>
    <dbReference type="NCBI Taxonomy" id="237682"/>
    <lineage>
        <taxon>Bacteria</taxon>
        <taxon>Bacillati</taxon>
        <taxon>Bacillota</taxon>
        <taxon>Bacilli</taxon>
        <taxon>Bacillales</taxon>
        <taxon>Bacillaceae</taxon>
        <taxon>Salinibacillus</taxon>
    </lineage>
</organism>
<keyword evidence="3" id="KW-1003">Cell membrane</keyword>
<dbReference type="InterPro" id="IPR007554">
    <property type="entry name" value="Glycerophosphate_synth"/>
</dbReference>
<dbReference type="PANTHER" id="PTHR37316:SF3">
    <property type="entry name" value="TEICHOIC ACID GLYCEROL-PHOSPHATE TRANSFERASE"/>
    <property type="match status" value="1"/>
</dbReference>
<evidence type="ECO:0000256" key="2">
    <source>
        <dbReference type="ARBA" id="ARBA00010488"/>
    </source>
</evidence>
<evidence type="ECO:0000256" key="4">
    <source>
        <dbReference type="ARBA" id="ARBA00022679"/>
    </source>
</evidence>
<evidence type="ECO:0000313" key="7">
    <source>
        <dbReference type="EMBL" id="SEU09333.1"/>
    </source>
</evidence>
<dbReference type="GO" id="GO:0019350">
    <property type="term" value="P:teichoic acid biosynthetic process"/>
    <property type="evidence" value="ECO:0007669"/>
    <property type="project" value="UniProtKB-KW"/>
</dbReference>
<dbReference type="InterPro" id="IPR043149">
    <property type="entry name" value="TagF_N"/>
</dbReference>
<evidence type="ECO:0000313" key="8">
    <source>
        <dbReference type="Proteomes" id="UP000199095"/>
    </source>
</evidence>
<sequence>MHSFVKKIKNSRYTKIVYKMVFFLLAKLPAKKNTIVFESFSGKQYSDNPRAIYEYMRTQGIRYTMYWSADKRHINKFVGRDLNYIKRFSIKWLFIMARSKYWVINSRLPLWIPKPKHTVYLQTWHGTPLKKLGVDIGEVHMPGTSTVKYRENFEKASKKWDFLISPNAYSTDIFKQAFNFNKKLIETGYPRNDYLINNNNEEKINELKKNLDIPLNKKILLYAPTWRDNNYYSVGKYKFQMKLDINKLKKELDDEFVLILRMHYLVAEDIDISNFDGFVYNLSDYEDIRDLYLISDTLITDYSSVFFDYAILKRPIIFFVYDLEEYRDTLRGFYFDFENRAPGKLTKTTDGIIEQINNIQSGSYPLPNNYNEFYSMFCMLEDGYASKRVIERVFDDIYEK</sequence>
<dbReference type="GO" id="GO:0005886">
    <property type="term" value="C:plasma membrane"/>
    <property type="evidence" value="ECO:0007669"/>
    <property type="project" value="UniProtKB-SubCell"/>
</dbReference>
<comment type="subcellular location">
    <subcellularLocation>
        <location evidence="1">Cell membrane</location>
        <topology evidence="1">Peripheral membrane protein</topology>
    </subcellularLocation>
</comment>
<dbReference type="Pfam" id="PF04464">
    <property type="entry name" value="Glyphos_transf"/>
    <property type="match status" value="1"/>
</dbReference>
<dbReference type="Proteomes" id="UP000199095">
    <property type="component" value="Unassembled WGS sequence"/>
</dbReference>
<dbReference type="Gene3D" id="3.40.50.12580">
    <property type="match status" value="1"/>
</dbReference>
<name>A0A1I0JIH2_9BACI</name>
<dbReference type="STRING" id="237682.SAMN05421676_1206"/>
<reference evidence="8" key="1">
    <citation type="submission" date="2016-10" db="EMBL/GenBank/DDBJ databases">
        <authorList>
            <person name="Varghese N."/>
            <person name="Submissions S."/>
        </authorList>
    </citation>
    <scope>NUCLEOTIDE SEQUENCE [LARGE SCALE GENOMIC DNA]</scope>
    <source>
        <strain evidence="8">CGMCC 1.3566</strain>
    </source>
</reference>
<gene>
    <name evidence="7" type="ORF">SAMN05421676_1206</name>
</gene>
<comment type="similarity">
    <text evidence="2">Belongs to the CDP-glycerol glycerophosphotransferase family.</text>
</comment>
<protein>
    <submittedName>
        <fullName evidence="7">CDP-glycerol glycerophosphotransferase</fullName>
    </submittedName>
</protein>
<keyword evidence="5" id="KW-0777">Teichoic acid biosynthesis</keyword>
<dbReference type="Gene3D" id="3.40.50.11820">
    <property type="match status" value="1"/>
</dbReference>
<dbReference type="PANTHER" id="PTHR37316">
    <property type="entry name" value="TEICHOIC ACID GLYCEROL-PHOSPHATE PRIMASE"/>
    <property type="match status" value="1"/>
</dbReference>
<dbReference type="GO" id="GO:0047355">
    <property type="term" value="F:CDP-glycerol glycerophosphotransferase activity"/>
    <property type="evidence" value="ECO:0007669"/>
    <property type="project" value="InterPro"/>
</dbReference>
<evidence type="ECO:0000256" key="5">
    <source>
        <dbReference type="ARBA" id="ARBA00022944"/>
    </source>
</evidence>
<keyword evidence="6" id="KW-0472">Membrane</keyword>
<keyword evidence="4 7" id="KW-0808">Transferase</keyword>
<evidence type="ECO:0000256" key="3">
    <source>
        <dbReference type="ARBA" id="ARBA00022475"/>
    </source>
</evidence>
<evidence type="ECO:0000256" key="1">
    <source>
        <dbReference type="ARBA" id="ARBA00004202"/>
    </source>
</evidence>
<dbReference type="EMBL" id="FOHJ01000020">
    <property type="protein sequence ID" value="SEU09333.1"/>
    <property type="molecule type" value="Genomic_DNA"/>
</dbReference>
<dbReference type="SUPFAM" id="SSF53756">
    <property type="entry name" value="UDP-Glycosyltransferase/glycogen phosphorylase"/>
    <property type="match status" value="1"/>
</dbReference>
<dbReference type="AlphaFoldDB" id="A0A1I0JIH2"/>
<accession>A0A1I0JIH2</accession>
<dbReference type="InterPro" id="IPR043148">
    <property type="entry name" value="TagF_C"/>
</dbReference>
<evidence type="ECO:0000256" key="6">
    <source>
        <dbReference type="ARBA" id="ARBA00023136"/>
    </source>
</evidence>
<proteinExistence type="inferred from homology"/>
<keyword evidence="8" id="KW-1185">Reference proteome</keyword>
<dbReference type="InterPro" id="IPR051612">
    <property type="entry name" value="Teichoic_Acid_Biosynth"/>
</dbReference>